<dbReference type="GO" id="GO:0034605">
    <property type="term" value="P:cellular response to heat"/>
    <property type="evidence" value="ECO:0000318"/>
    <property type="project" value="GO_Central"/>
</dbReference>
<dbReference type="PROSITE" id="PS01031">
    <property type="entry name" value="SHSP"/>
    <property type="match status" value="1"/>
</dbReference>
<reference evidence="9" key="1">
    <citation type="submission" date="2025-08" db="UniProtKB">
        <authorList>
            <consortium name="RefSeq"/>
        </authorList>
    </citation>
    <scope>IDENTIFICATION</scope>
</reference>
<dbReference type="Gene3D" id="2.60.40.790">
    <property type="match status" value="1"/>
</dbReference>
<dbReference type="PANTHER" id="PTHR43670">
    <property type="entry name" value="HEAT SHOCK PROTEIN 26"/>
    <property type="match status" value="1"/>
</dbReference>
<feature type="region of interest" description="Disordered" evidence="6">
    <location>
        <begin position="123"/>
        <end position="171"/>
    </location>
</feature>
<dbReference type="OrthoDB" id="1431247at2759"/>
<feature type="transmembrane region" description="Helical" evidence="7">
    <location>
        <begin position="197"/>
        <end position="215"/>
    </location>
</feature>
<gene>
    <name evidence="9" type="primary">LOC104590051</name>
</gene>
<evidence type="ECO:0000256" key="4">
    <source>
        <dbReference type="PROSITE-ProRule" id="PRU00285"/>
    </source>
</evidence>
<keyword evidence="7" id="KW-1133">Transmembrane helix</keyword>
<evidence type="ECO:0000313" key="9">
    <source>
        <dbReference type="RefSeq" id="XP_010246867.1"/>
    </source>
</evidence>
<organism evidence="8 9">
    <name type="scientific">Nelumbo nucifera</name>
    <name type="common">Sacred lotus</name>
    <dbReference type="NCBI Taxonomy" id="4432"/>
    <lineage>
        <taxon>Eukaryota</taxon>
        <taxon>Viridiplantae</taxon>
        <taxon>Streptophyta</taxon>
        <taxon>Embryophyta</taxon>
        <taxon>Tracheophyta</taxon>
        <taxon>Spermatophyta</taxon>
        <taxon>Magnoliopsida</taxon>
        <taxon>Proteales</taxon>
        <taxon>Nelumbonaceae</taxon>
        <taxon>Nelumbo</taxon>
    </lineage>
</organism>
<keyword evidence="7" id="KW-0812">Transmembrane</keyword>
<evidence type="ECO:0000256" key="5">
    <source>
        <dbReference type="RuleBase" id="RU003616"/>
    </source>
</evidence>
<dbReference type="OMA" id="EICVINK"/>
<comment type="subcellular location">
    <subcellularLocation>
        <location evidence="1">Cell membrane</location>
        <topology evidence="1">Single-pass membrane protein</topology>
    </subcellularLocation>
</comment>
<dbReference type="GO" id="GO:0006952">
    <property type="term" value="P:defense response"/>
    <property type="evidence" value="ECO:0007669"/>
    <property type="project" value="UniProtKB-KW"/>
</dbReference>
<dbReference type="Proteomes" id="UP000189703">
    <property type="component" value="Unplaced"/>
</dbReference>
<dbReference type="eggNOG" id="KOG0710">
    <property type="taxonomic scope" value="Eukaryota"/>
</dbReference>
<sequence length="228" mass="25464">MDKRARVYEDFQPTMEWKKEAESDVLHVRLPGFKKDHIRVQLAGSKTLTISGEHPLRDNRWIRFQKEFNLAENCRTRGIQARFAAEVLTIVMPKTVAPAHPEPEVEPKPDIQADDKGMKENGRLIDANNVGQKASEKKEEEKGDDKFVDARKASDEEKEEEQEKEAINGEARTLDGATENVITGAGGRVMGLCESRILNMVAAVMAVMAFVVYLISKLGSSGKPEAEN</sequence>
<accession>A0A1U7Z7G5</accession>
<dbReference type="InterPro" id="IPR008978">
    <property type="entry name" value="HSP20-like_chaperone"/>
</dbReference>
<evidence type="ECO:0000256" key="6">
    <source>
        <dbReference type="SAM" id="MobiDB-lite"/>
    </source>
</evidence>
<dbReference type="SUPFAM" id="SSF49764">
    <property type="entry name" value="HSP20-like chaperones"/>
    <property type="match status" value="1"/>
</dbReference>
<dbReference type="CDD" id="cd06464">
    <property type="entry name" value="ACD_sHsps-like"/>
    <property type="match status" value="1"/>
</dbReference>
<dbReference type="KEGG" id="nnu:104590051"/>
<keyword evidence="2" id="KW-1003">Cell membrane</keyword>
<feature type="compositionally biased region" description="Basic and acidic residues" evidence="6">
    <location>
        <begin position="134"/>
        <end position="155"/>
    </location>
</feature>
<dbReference type="GO" id="GO:0005886">
    <property type="term" value="C:plasma membrane"/>
    <property type="evidence" value="ECO:0007669"/>
    <property type="project" value="UniProtKB-SubCell"/>
</dbReference>
<dbReference type="RefSeq" id="XP_010246867.1">
    <property type="nucleotide sequence ID" value="XM_010248565.2"/>
</dbReference>
<dbReference type="PANTHER" id="PTHR43670:SF114">
    <property type="entry name" value="OS05G0592000 PROTEIN"/>
    <property type="match status" value="1"/>
</dbReference>
<keyword evidence="3" id="KW-0611">Plant defense</keyword>
<dbReference type="GeneID" id="104590051"/>
<comment type="similarity">
    <text evidence="4 5">Belongs to the small heat shock protein (HSP20) family.</text>
</comment>
<evidence type="ECO:0000256" key="7">
    <source>
        <dbReference type="SAM" id="Phobius"/>
    </source>
</evidence>
<evidence type="ECO:0000256" key="1">
    <source>
        <dbReference type="ARBA" id="ARBA00004162"/>
    </source>
</evidence>
<keyword evidence="8" id="KW-1185">Reference proteome</keyword>
<protein>
    <submittedName>
        <fullName evidence="9">Inactive protein RESTRICTED TEV MOVEMENT 2-like</fullName>
    </submittedName>
</protein>
<evidence type="ECO:0000313" key="8">
    <source>
        <dbReference type="Proteomes" id="UP000189703"/>
    </source>
</evidence>
<dbReference type="Pfam" id="PF00011">
    <property type="entry name" value="HSP20"/>
    <property type="match status" value="1"/>
</dbReference>
<proteinExistence type="inferred from homology"/>
<dbReference type="AlphaFoldDB" id="A0A1U7Z7G5"/>
<evidence type="ECO:0000256" key="2">
    <source>
        <dbReference type="ARBA" id="ARBA00022475"/>
    </source>
</evidence>
<dbReference type="InterPro" id="IPR002068">
    <property type="entry name" value="A-crystallin/Hsp20_dom"/>
</dbReference>
<name>A0A1U7Z7G5_NELNU</name>
<evidence type="ECO:0000256" key="3">
    <source>
        <dbReference type="ARBA" id="ARBA00022821"/>
    </source>
</evidence>
<keyword evidence="7" id="KW-0472">Membrane</keyword>